<dbReference type="Pfam" id="PF01656">
    <property type="entry name" value="CbiA"/>
    <property type="match status" value="1"/>
</dbReference>
<organism evidence="2 3">
    <name type="scientific">Nannocystis exedens</name>
    <dbReference type="NCBI Taxonomy" id="54"/>
    <lineage>
        <taxon>Bacteria</taxon>
        <taxon>Pseudomonadati</taxon>
        <taxon>Myxococcota</taxon>
        <taxon>Polyangia</taxon>
        <taxon>Nannocystales</taxon>
        <taxon>Nannocystaceae</taxon>
        <taxon>Nannocystis</taxon>
    </lineage>
</organism>
<dbReference type="SUPFAM" id="SSF52540">
    <property type="entry name" value="P-loop containing nucleoside triphosphate hydrolases"/>
    <property type="match status" value="1"/>
</dbReference>
<protein>
    <submittedName>
        <fullName evidence="2">CobQ/CobB/MinD/ParA nucleotide binding domain-containing protein</fullName>
    </submittedName>
</protein>
<dbReference type="Proteomes" id="UP000199400">
    <property type="component" value="Unassembled WGS sequence"/>
</dbReference>
<feature type="domain" description="CobQ/CobB/MinD/ParA nucleotide binding" evidence="1">
    <location>
        <begin position="4"/>
        <end position="182"/>
    </location>
</feature>
<sequence length="215" mass="23937">MKTIIVYNNKGGIGKTTFSVHLALFASERRIRTLVVGLDRQGDICRWLSGGDEHLMNGHFFRVNECLQVLYSPMELPQDLANFDLVVADCPPHVEIVDQVDADLWLVPIDGRLAMENMGNVYSALRRADGTILIVLNRCDLIGKRALEGLREAAHQIPHATVRDEPIPSSAAIAKASEYFRPVWKVPYGKDTQGDRAMQAMCGDVLKMCGFEGRL</sequence>
<dbReference type="PANTHER" id="PTHR13696">
    <property type="entry name" value="P-LOOP CONTAINING NUCLEOSIDE TRIPHOSPHATE HYDROLASE"/>
    <property type="match status" value="1"/>
</dbReference>
<keyword evidence="3" id="KW-1185">Reference proteome</keyword>
<name>A0A1I1YIP3_9BACT</name>
<dbReference type="EMBL" id="FOMX01000010">
    <property type="protein sequence ID" value="SFE19484.1"/>
    <property type="molecule type" value="Genomic_DNA"/>
</dbReference>
<gene>
    <name evidence="2" type="ORF">SAMN02745121_03333</name>
</gene>
<dbReference type="InterPro" id="IPR050678">
    <property type="entry name" value="DNA_Partitioning_ATPase"/>
</dbReference>
<dbReference type="AlphaFoldDB" id="A0A1I1YIP3"/>
<dbReference type="InterPro" id="IPR002586">
    <property type="entry name" value="CobQ/CobB/MinD/ParA_Nub-bd_dom"/>
</dbReference>
<proteinExistence type="predicted"/>
<reference evidence="3" key="1">
    <citation type="submission" date="2016-10" db="EMBL/GenBank/DDBJ databases">
        <authorList>
            <person name="Varghese N."/>
            <person name="Submissions S."/>
        </authorList>
    </citation>
    <scope>NUCLEOTIDE SEQUENCE [LARGE SCALE GENOMIC DNA]</scope>
    <source>
        <strain evidence="3">ATCC 25963</strain>
    </source>
</reference>
<dbReference type="Gene3D" id="3.40.50.300">
    <property type="entry name" value="P-loop containing nucleotide triphosphate hydrolases"/>
    <property type="match status" value="1"/>
</dbReference>
<evidence type="ECO:0000313" key="3">
    <source>
        <dbReference type="Proteomes" id="UP000199400"/>
    </source>
</evidence>
<dbReference type="OrthoDB" id="9785810at2"/>
<accession>A0A1I1YIP3</accession>
<evidence type="ECO:0000259" key="1">
    <source>
        <dbReference type="Pfam" id="PF01656"/>
    </source>
</evidence>
<dbReference type="PANTHER" id="PTHR13696:SF99">
    <property type="entry name" value="COBYRINIC ACID AC-DIAMIDE SYNTHASE"/>
    <property type="match status" value="1"/>
</dbReference>
<dbReference type="RefSeq" id="WP_096328481.1">
    <property type="nucleotide sequence ID" value="NZ_FOMX01000010.1"/>
</dbReference>
<dbReference type="CDD" id="cd02042">
    <property type="entry name" value="ParAB_family"/>
    <property type="match status" value="1"/>
</dbReference>
<evidence type="ECO:0000313" key="2">
    <source>
        <dbReference type="EMBL" id="SFE19484.1"/>
    </source>
</evidence>
<dbReference type="STRING" id="54.SAMN02745121_03333"/>
<dbReference type="InterPro" id="IPR027417">
    <property type="entry name" value="P-loop_NTPase"/>
</dbReference>